<organism evidence="3 4">
    <name type="scientific">Pendulispora albinea</name>
    <dbReference type="NCBI Taxonomy" id="2741071"/>
    <lineage>
        <taxon>Bacteria</taxon>
        <taxon>Pseudomonadati</taxon>
        <taxon>Myxococcota</taxon>
        <taxon>Myxococcia</taxon>
        <taxon>Myxococcales</taxon>
        <taxon>Sorangiineae</taxon>
        <taxon>Pendulisporaceae</taxon>
        <taxon>Pendulispora</taxon>
    </lineage>
</organism>
<proteinExistence type="predicted"/>
<feature type="domain" description="FIST" evidence="1">
    <location>
        <begin position="33"/>
        <end position="227"/>
    </location>
</feature>
<evidence type="ECO:0000259" key="2">
    <source>
        <dbReference type="SMART" id="SM01204"/>
    </source>
</evidence>
<keyword evidence="4" id="KW-1185">Reference proteome</keyword>
<accession>A0ABZ2LMC8</accession>
<dbReference type="Proteomes" id="UP001370348">
    <property type="component" value="Chromosome"/>
</dbReference>
<name>A0ABZ2LMC8_9BACT</name>
<dbReference type="InterPro" id="IPR013702">
    <property type="entry name" value="FIST_domain_N"/>
</dbReference>
<dbReference type="InterPro" id="IPR019494">
    <property type="entry name" value="FIST_C"/>
</dbReference>
<dbReference type="RefSeq" id="WP_394821684.1">
    <property type="nucleotide sequence ID" value="NZ_CP089984.1"/>
</dbReference>
<feature type="domain" description="FIST C-domain" evidence="2">
    <location>
        <begin position="228"/>
        <end position="369"/>
    </location>
</feature>
<protein>
    <submittedName>
        <fullName evidence="3">FIST C-terminal domain-containing protein</fullName>
    </submittedName>
</protein>
<reference evidence="3 4" key="1">
    <citation type="submission" date="2021-12" db="EMBL/GenBank/DDBJ databases">
        <title>Discovery of the Pendulisporaceae a myxobacterial family with distinct sporulation behavior and unique specialized metabolism.</title>
        <authorList>
            <person name="Garcia R."/>
            <person name="Popoff A."/>
            <person name="Bader C.D."/>
            <person name="Loehr J."/>
            <person name="Walesch S."/>
            <person name="Walt C."/>
            <person name="Boldt J."/>
            <person name="Bunk B."/>
            <person name="Haeckl F.J.F.P.J."/>
            <person name="Gunesch A.P."/>
            <person name="Birkelbach J."/>
            <person name="Nuebel U."/>
            <person name="Pietschmann T."/>
            <person name="Bach T."/>
            <person name="Mueller R."/>
        </authorList>
    </citation>
    <scope>NUCLEOTIDE SEQUENCE [LARGE SCALE GENOMIC DNA]</scope>
    <source>
        <strain evidence="3 4">MSr11954</strain>
    </source>
</reference>
<dbReference type="EMBL" id="CP089984">
    <property type="protein sequence ID" value="WXB12067.1"/>
    <property type="molecule type" value="Genomic_DNA"/>
</dbReference>
<dbReference type="Pfam" id="PF08495">
    <property type="entry name" value="FIST"/>
    <property type="match status" value="1"/>
</dbReference>
<gene>
    <name evidence="3" type="ORF">LZC94_29955</name>
</gene>
<evidence type="ECO:0000313" key="4">
    <source>
        <dbReference type="Proteomes" id="UP001370348"/>
    </source>
</evidence>
<sequence length="388" mass="41054">MTTATVVHTGVASSEEAGASLGSRIHQAFGGERPDALILFASPRYDFSKLLLAIDMECRPRTLVGTSSAGEFTGQAQGVGLACAMAIRAPEMRFHASLGRALSRDPRKAASEMIATFHGIGNPSFAYRTALVFADAMAGQSDRFALHLSTLTGGSYRFVGGGAGDERFEDRVVFHGTEVVADAAVALEILSNKPIGVGVTHGWSPRSGAFRVTEAEGLRLASLNAIAAADVFEDHAERTGQKMDRQDAFPFFLHNILGVDTGPGPKKLRVPLRVQDDGAVSCAAEIPEGATVRIMGCTTATAAEAAVQSTKEAMRQLEGHKPALAIFFDCVATRLRMGHDFGIELDSIRNELGEAKLLGCNTIGQIVSAEGQFSGFHNCTAVTCLIPE</sequence>
<dbReference type="PANTHER" id="PTHR40252">
    <property type="entry name" value="BLR0328 PROTEIN"/>
    <property type="match status" value="1"/>
</dbReference>
<dbReference type="SMART" id="SM00897">
    <property type="entry name" value="FIST"/>
    <property type="match status" value="1"/>
</dbReference>
<dbReference type="SMART" id="SM01204">
    <property type="entry name" value="FIST_C"/>
    <property type="match status" value="1"/>
</dbReference>
<dbReference type="PANTHER" id="PTHR40252:SF2">
    <property type="entry name" value="BLR0328 PROTEIN"/>
    <property type="match status" value="1"/>
</dbReference>
<dbReference type="Pfam" id="PF10442">
    <property type="entry name" value="FIST_C"/>
    <property type="match status" value="1"/>
</dbReference>
<evidence type="ECO:0000259" key="1">
    <source>
        <dbReference type="SMART" id="SM00897"/>
    </source>
</evidence>
<evidence type="ECO:0000313" key="3">
    <source>
        <dbReference type="EMBL" id="WXB12067.1"/>
    </source>
</evidence>